<evidence type="ECO:0000313" key="1">
    <source>
        <dbReference type="EnsemblPlants" id="OGLUM02G35610.1"/>
    </source>
</evidence>
<dbReference type="HOGENOM" id="CLU_1780425_0_0_1"/>
<dbReference type="EnsemblPlants" id="OGLUM02G35610.1">
    <property type="protein sequence ID" value="OGLUM02G35610.1"/>
    <property type="gene ID" value="OGLUM02G35610"/>
</dbReference>
<proteinExistence type="predicted"/>
<evidence type="ECO:0000313" key="2">
    <source>
        <dbReference type="Proteomes" id="UP000026961"/>
    </source>
</evidence>
<accession>A0A0D9YZ44</accession>
<dbReference type="Proteomes" id="UP000026961">
    <property type="component" value="Chromosome 2"/>
</dbReference>
<reference evidence="1" key="1">
    <citation type="submission" date="2015-04" db="UniProtKB">
        <authorList>
            <consortium name="EnsemblPlants"/>
        </authorList>
    </citation>
    <scope>IDENTIFICATION</scope>
</reference>
<protein>
    <submittedName>
        <fullName evidence="1">Uncharacterized protein</fullName>
    </submittedName>
</protein>
<reference evidence="1" key="2">
    <citation type="submission" date="2018-05" db="EMBL/GenBank/DDBJ databases">
        <title>OgluRS3 (Oryza glumaepatula Reference Sequence Version 3).</title>
        <authorList>
            <person name="Zhang J."/>
            <person name="Kudrna D."/>
            <person name="Lee S."/>
            <person name="Talag J."/>
            <person name="Welchert J."/>
            <person name="Wing R.A."/>
        </authorList>
    </citation>
    <scope>NUCLEOTIDE SEQUENCE [LARGE SCALE GENOMIC DNA]</scope>
</reference>
<sequence length="146" mass="16789">MAWMTPDPWISLLEEEEEACVSVNKRPKGEDTVTSDGEGEAACANKRLKVEATVTSDGAVVRQRHEAAVAARGYGDRMPLVPQPFWRVRQITEMPDRYRFLDRFTDEQLATMPESLHATLVRIEEGFKKSWVESELRRMEMYNNVI</sequence>
<dbReference type="Gramene" id="OGLUM02G35610.1">
    <property type="protein sequence ID" value="OGLUM02G35610.1"/>
    <property type="gene ID" value="OGLUM02G35610"/>
</dbReference>
<organism evidence="1">
    <name type="scientific">Oryza glumipatula</name>
    <dbReference type="NCBI Taxonomy" id="40148"/>
    <lineage>
        <taxon>Eukaryota</taxon>
        <taxon>Viridiplantae</taxon>
        <taxon>Streptophyta</taxon>
        <taxon>Embryophyta</taxon>
        <taxon>Tracheophyta</taxon>
        <taxon>Spermatophyta</taxon>
        <taxon>Magnoliopsida</taxon>
        <taxon>Liliopsida</taxon>
        <taxon>Poales</taxon>
        <taxon>Poaceae</taxon>
        <taxon>BOP clade</taxon>
        <taxon>Oryzoideae</taxon>
        <taxon>Oryzeae</taxon>
        <taxon>Oryzinae</taxon>
        <taxon>Oryza</taxon>
    </lineage>
</organism>
<dbReference type="AlphaFoldDB" id="A0A0D9YZ44"/>
<keyword evidence="2" id="KW-1185">Reference proteome</keyword>
<name>A0A0D9YZ44_9ORYZ</name>